<accession>S4PFR3</accession>
<evidence type="ECO:0000313" key="1">
    <source>
        <dbReference type="EMBL" id="JAA91536.1"/>
    </source>
</evidence>
<organism evidence="1">
    <name type="scientific">Pararge aegeria</name>
    <name type="common">speckled wood butterfly</name>
    <dbReference type="NCBI Taxonomy" id="116150"/>
    <lineage>
        <taxon>Eukaryota</taxon>
        <taxon>Metazoa</taxon>
        <taxon>Ecdysozoa</taxon>
        <taxon>Arthropoda</taxon>
        <taxon>Hexapoda</taxon>
        <taxon>Insecta</taxon>
        <taxon>Pterygota</taxon>
        <taxon>Neoptera</taxon>
        <taxon>Endopterygota</taxon>
        <taxon>Lepidoptera</taxon>
        <taxon>Glossata</taxon>
        <taxon>Ditrysia</taxon>
        <taxon>Papilionoidea</taxon>
        <taxon>Nymphalidae</taxon>
        <taxon>Satyrinae</taxon>
        <taxon>Satyrini</taxon>
        <taxon>Parargina</taxon>
        <taxon>Pararge</taxon>
    </lineage>
</organism>
<protein>
    <submittedName>
        <fullName evidence="1">Uncharacterized protein</fullName>
    </submittedName>
</protein>
<name>S4PFR3_9NEOP</name>
<dbReference type="AlphaFoldDB" id="S4PFR3"/>
<sequence length="83" mass="9472">MWQNKTPAKRHQNLMSEELTFSNYVGNQMPTQYQPDFFNSHLMQPNIQNVGPSADRSLSSLPVASRANFNLSALFPEITMKVQ</sequence>
<dbReference type="EMBL" id="GAIX01001024">
    <property type="protein sequence ID" value="JAA91536.1"/>
    <property type="molecule type" value="Transcribed_RNA"/>
</dbReference>
<proteinExistence type="predicted"/>
<reference evidence="1" key="1">
    <citation type="journal article" date="2013" name="BMC Genomics">
        <title>Unscrambling butterfly oogenesis.</title>
        <authorList>
            <person name="Carter J.M."/>
            <person name="Baker S.C."/>
            <person name="Pink R."/>
            <person name="Carter D.R."/>
            <person name="Collins A."/>
            <person name="Tomlin J."/>
            <person name="Gibbs M."/>
            <person name="Breuker C.J."/>
        </authorList>
    </citation>
    <scope>NUCLEOTIDE SEQUENCE</scope>
    <source>
        <tissue evidence="1">Ovary</tissue>
    </source>
</reference>
<reference evidence="1" key="2">
    <citation type="submission" date="2013-05" db="EMBL/GenBank/DDBJ databases">
        <authorList>
            <person name="Carter J.-M."/>
            <person name="Baker S.C."/>
            <person name="Pink R."/>
            <person name="Carter D.R.F."/>
            <person name="Collins A."/>
            <person name="Tomlin J."/>
            <person name="Gibbs M."/>
            <person name="Breuker C.J."/>
        </authorList>
    </citation>
    <scope>NUCLEOTIDE SEQUENCE</scope>
    <source>
        <tissue evidence="1">Ovary</tissue>
    </source>
</reference>